<comment type="caution">
    <text evidence="5">The sequence shown here is derived from an EMBL/GenBank/DDBJ whole genome shotgun (WGS) entry which is preliminary data.</text>
</comment>
<evidence type="ECO:0000256" key="1">
    <source>
        <dbReference type="ARBA" id="ARBA00023098"/>
    </source>
</evidence>
<dbReference type="Proteomes" id="UP000612352">
    <property type="component" value="Unassembled WGS sequence"/>
</dbReference>
<feature type="domain" description="PNPLA" evidence="4">
    <location>
        <begin position="19"/>
        <end position="227"/>
    </location>
</feature>
<dbReference type="InterPro" id="IPR016035">
    <property type="entry name" value="Acyl_Trfase/lysoPLipase"/>
</dbReference>
<dbReference type="RefSeq" id="WP_200500921.1">
    <property type="nucleotide sequence ID" value="NZ_JAEDAJ010000001.1"/>
</dbReference>
<feature type="region of interest" description="Disordered" evidence="3">
    <location>
        <begin position="82"/>
        <end position="108"/>
    </location>
</feature>
<keyword evidence="1 2" id="KW-0443">Lipid metabolism</keyword>
<keyword evidence="2" id="KW-0378">Hydrolase</keyword>
<proteinExistence type="predicted"/>
<feature type="compositionally biased region" description="Low complexity" evidence="3">
    <location>
        <begin position="82"/>
        <end position="107"/>
    </location>
</feature>
<feature type="short sequence motif" description="GXSXG" evidence="2">
    <location>
        <begin position="53"/>
        <end position="57"/>
    </location>
</feature>
<feature type="short sequence motif" description="DGA/G" evidence="2">
    <location>
        <begin position="214"/>
        <end position="216"/>
    </location>
</feature>
<protein>
    <submittedName>
        <fullName evidence="5">Patatin-like phospholipase family protein</fullName>
    </submittedName>
</protein>
<comment type="caution">
    <text evidence="2">Lacks conserved residue(s) required for the propagation of feature annotation.</text>
</comment>
<evidence type="ECO:0000313" key="5">
    <source>
        <dbReference type="EMBL" id="MBK0330295.1"/>
    </source>
</evidence>
<reference evidence="5 6" key="1">
    <citation type="submission" date="2020-12" db="EMBL/GenBank/DDBJ databases">
        <title>Brachybacterium sp. MASK1Z-5, whole genome shotgun sequence.</title>
        <authorList>
            <person name="Tuo L."/>
        </authorList>
    </citation>
    <scope>NUCLEOTIDE SEQUENCE [LARGE SCALE GENOMIC DNA]</scope>
    <source>
        <strain evidence="5 6">MASK1Z-5</strain>
    </source>
</reference>
<dbReference type="EMBL" id="JAEDAJ010000001">
    <property type="protein sequence ID" value="MBK0330295.1"/>
    <property type="molecule type" value="Genomic_DNA"/>
</dbReference>
<dbReference type="Gene3D" id="3.40.1090.10">
    <property type="entry name" value="Cytosolic phospholipase A2 catalytic domain"/>
    <property type="match status" value="1"/>
</dbReference>
<gene>
    <name evidence="5" type="ORF">I8D64_02625</name>
</gene>
<keyword evidence="6" id="KW-1185">Reference proteome</keyword>
<keyword evidence="2" id="KW-0442">Lipid degradation</keyword>
<evidence type="ECO:0000313" key="6">
    <source>
        <dbReference type="Proteomes" id="UP000612352"/>
    </source>
</evidence>
<feature type="active site" description="Proton acceptor" evidence="2">
    <location>
        <position position="214"/>
    </location>
</feature>
<dbReference type="SUPFAM" id="SSF52151">
    <property type="entry name" value="FabD/lysophospholipase-like"/>
    <property type="match status" value="1"/>
</dbReference>
<dbReference type="InterPro" id="IPR002641">
    <property type="entry name" value="PNPLA_dom"/>
</dbReference>
<dbReference type="Pfam" id="PF01734">
    <property type="entry name" value="Patatin"/>
    <property type="match status" value="1"/>
</dbReference>
<organism evidence="5 6">
    <name type="scientific">Brachybacterium halotolerans</name>
    <dbReference type="NCBI Taxonomy" id="2795215"/>
    <lineage>
        <taxon>Bacteria</taxon>
        <taxon>Bacillati</taxon>
        <taxon>Actinomycetota</taxon>
        <taxon>Actinomycetes</taxon>
        <taxon>Micrococcales</taxon>
        <taxon>Dermabacteraceae</taxon>
        <taxon>Brachybacterium</taxon>
    </lineage>
</organism>
<name>A0ABS1B8I7_9MICO</name>
<evidence type="ECO:0000256" key="3">
    <source>
        <dbReference type="SAM" id="MobiDB-lite"/>
    </source>
</evidence>
<dbReference type="PROSITE" id="PS51635">
    <property type="entry name" value="PNPLA"/>
    <property type="match status" value="1"/>
</dbReference>
<evidence type="ECO:0000259" key="4">
    <source>
        <dbReference type="PROSITE" id="PS51635"/>
    </source>
</evidence>
<feature type="active site" description="Nucleophile" evidence="2">
    <location>
        <position position="55"/>
    </location>
</feature>
<evidence type="ECO:0000256" key="2">
    <source>
        <dbReference type="PROSITE-ProRule" id="PRU01161"/>
    </source>
</evidence>
<accession>A0ABS1B8I7</accession>
<sequence length="305" mass="31444">MAPESSLPHHSAASGWAIVLGGGGATGNAWLIGVLAGLRDGGLDAADANLLVGTSAGATAAAQAASGDLATLYAAVLEAPPAAPADGPRAASPRGDGAPDAPRAAPPVDHLTRTQRIIDAAEDAPHMRRLLGAAALDLPDARSNAWTERWRSIVGGRLPTSRWPEILLRITALDAETGEGAVFDRDAGVPLVDAVAASCSSGLPYRIGDRWFLDGGYRRNENADLARGMERVLVLSPFGGRTCHPLASNMQLSAQVEELRAVGAQVQVIVPDPRTQPLIGAGAMDLSKRSETARAGHRTGLQHAG</sequence>